<feature type="domain" description="CID" evidence="3">
    <location>
        <begin position="1"/>
        <end position="133"/>
    </location>
</feature>
<name>A0A2C5YFW0_9HYPO</name>
<dbReference type="OrthoDB" id="10069473at2759"/>
<feature type="compositionally biased region" description="Polar residues" evidence="2">
    <location>
        <begin position="279"/>
        <end position="295"/>
    </location>
</feature>
<organism evidence="4 5">
    <name type="scientific">Ophiocordyceps australis</name>
    <dbReference type="NCBI Taxonomy" id="1399860"/>
    <lineage>
        <taxon>Eukaryota</taxon>
        <taxon>Fungi</taxon>
        <taxon>Dikarya</taxon>
        <taxon>Ascomycota</taxon>
        <taxon>Pezizomycotina</taxon>
        <taxon>Sordariomycetes</taxon>
        <taxon>Hypocreomycetidae</taxon>
        <taxon>Hypocreales</taxon>
        <taxon>Ophiocordycipitaceae</taxon>
        <taxon>Ophiocordyceps</taxon>
    </lineage>
</organism>
<dbReference type="InterPro" id="IPR006569">
    <property type="entry name" value="CID_dom"/>
</dbReference>
<reference evidence="4 5" key="1">
    <citation type="submission" date="2017-06" db="EMBL/GenBank/DDBJ databases">
        <title>Ant-infecting Ophiocordyceps genomes reveal a high diversity of potential behavioral manipulation genes and a possible major role for enterotoxins.</title>
        <authorList>
            <person name="De Bekker C."/>
            <person name="Evans H.C."/>
            <person name="Brachmann A."/>
            <person name="Hughes D.P."/>
        </authorList>
    </citation>
    <scope>NUCLEOTIDE SEQUENCE [LARGE SCALE GENOMIC DNA]</scope>
    <source>
        <strain evidence="4 5">1348a</strain>
    </source>
</reference>
<dbReference type="InterPro" id="IPR008942">
    <property type="entry name" value="ENTH_VHS"/>
</dbReference>
<dbReference type="Proteomes" id="UP000224854">
    <property type="component" value="Unassembled WGS sequence"/>
</dbReference>
<evidence type="ECO:0000259" key="3">
    <source>
        <dbReference type="PROSITE" id="PS51391"/>
    </source>
</evidence>
<dbReference type="FunFam" id="1.25.40.90:FF:000030">
    <property type="entry name" value="DUF618 domain protein"/>
    <property type="match status" value="1"/>
</dbReference>
<dbReference type="PROSITE" id="PS51391">
    <property type="entry name" value="CID"/>
    <property type="match status" value="1"/>
</dbReference>
<feature type="compositionally biased region" description="Polar residues" evidence="2">
    <location>
        <begin position="349"/>
        <end position="358"/>
    </location>
</feature>
<dbReference type="SMART" id="SM00582">
    <property type="entry name" value="RPR"/>
    <property type="match status" value="1"/>
</dbReference>
<accession>A0A2C5YFW0</accession>
<proteinExistence type="predicted"/>
<gene>
    <name evidence="4" type="ORF">CDD82_1274</name>
</gene>
<evidence type="ECO:0000256" key="2">
    <source>
        <dbReference type="SAM" id="MobiDB-lite"/>
    </source>
</evidence>
<sequence>MAYNDDSVLARLSSLNESHDSIATAAQWIMFHRRHADRTVQLWMQRLKDSSSAKRLSLVYLANEVVQQSRIRHKEDFVIAFSPVVAEASSIAYKGAPTDIQAKLRRVVDVWKDRCIFEGPIQAAIEARLDELDKTRGTAKPAFGGSPFASSSVPSEFAPLVSSYHKVSKASAPLKMTISSAKQEYEKQTDPTTVVPTAPVYAARLNGLLKTLANAESAVAECVKAREGLVVGLEKMLEAHRTALESDKETAAQLLKHKEEIEDKKQQVEVAIMRALGPSDNNGFSEEPGTDTNPATELDAPEMEALTPPSVDDGTVPPPTDVPDFETSESYPTTALGTDEAPNQDKLSHSISLATNGSNKRRRIDDDELLGLGGDDGIDAETADILKE</sequence>
<evidence type="ECO:0000256" key="1">
    <source>
        <dbReference type="SAM" id="Coils"/>
    </source>
</evidence>
<feature type="coiled-coil region" evidence="1">
    <location>
        <begin position="244"/>
        <end position="274"/>
    </location>
</feature>
<feature type="region of interest" description="Disordered" evidence="2">
    <location>
        <begin position="276"/>
        <end position="388"/>
    </location>
</feature>
<dbReference type="Gene3D" id="1.25.40.90">
    <property type="match status" value="1"/>
</dbReference>
<dbReference type="GO" id="GO:0031124">
    <property type="term" value="P:mRNA 3'-end processing"/>
    <property type="evidence" value="ECO:0007669"/>
    <property type="project" value="InterPro"/>
</dbReference>
<dbReference type="InterPro" id="IPR047883">
    <property type="entry name" value="Rtt103-like_CID"/>
</dbReference>
<dbReference type="PANTHER" id="PTHR12460:SF0">
    <property type="entry name" value="CID DOMAIN-CONTAINING PROTEIN-RELATED"/>
    <property type="match status" value="1"/>
</dbReference>
<dbReference type="AlphaFoldDB" id="A0A2C5YFW0"/>
<comment type="caution">
    <text evidence="4">The sequence shown here is derived from an EMBL/GenBank/DDBJ whole genome shotgun (WGS) entry which is preliminary data.</text>
</comment>
<keyword evidence="5" id="KW-1185">Reference proteome</keyword>
<dbReference type="Pfam" id="PF04818">
    <property type="entry name" value="CID"/>
    <property type="match status" value="1"/>
</dbReference>
<keyword evidence="1" id="KW-0175">Coiled coil</keyword>
<dbReference type="SUPFAM" id="SSF48464">
    <property type="entry name" value="ENTH/VHS domain"/>
    <property type="match status" value="1"/>
</dbReference>
<evidence type="ECO:0000313" key="5">
    <source>
        <dbReference type="Proteomes" id="UP000224854"/>
    </source>
</evidence>
<evidence type="ECO:0000313" key="4">
    <source>
        <dbReference type="EMBL" id="PHH67617.1"/>
    </source>
</evidence>
<dbReference type="GO" id="GO:0099122">
    <property type="term" value="F:RNA polymerase II C-terminal domain binding"/>
    <property type="evidence" value="ECO:0007669"/>
    <property type="project" value="InterPro"/>
</dbReference>
<dbReference type="EMBL" id="NJEU01001374">
    <property type="protein sequence ID" value="PHH67617.1"/>
    <property type="molecule type" value="Genomic_DNA"/>
</dbReference>
<dbReference type="CDD" id="cd17003">
    <property type="entry name" value="CID_Rtt103"/>
    <property type="match status" value="1"/>
</dbReference>
<dbReference type="PANTHER" id="PTHR12460">
    <property type="entry name" value="CYCLIN-DEPENDENT KINASE INHIBITOR-RELATED PROTEIN"/>
    <property type="match status" value="1"/>
</dbReference>
<protein>
    <recommendedName>
        <fullName evidence="3">CID domain-containing protein</fullName>
    </recommendedName>
</protein>